<dbReference type="GO" id="GO:0003677">
    <property type="term" value="F:DNA binding"/>
    <property type="evidence" value="ECO:0007669"/>
    <property type="project" value="InterPro"/>
</dbReference>
<dbReference type="InterPro" id="IPR047650">
    <property type="entry name" value="Transpos_IS110"/>
</dbReference>
<organism evidence="2 3">
    <name type="scientific">Larkinella arboricola</name>
    <dbReference type="NCBI Taxonomy" id="643671"/>
    <lineage>
        <taxon>Bacteria</taxon>
        <taxon>Pseudomonadati</taxon>
        <taxon>Bacteroidota</taxon>
        <taxon>Cytophagia</taxon>
        <taxon>Cytophagales</taxon>
        <taxon>Spirosomataceae</taxon>
        <taxon>Larkinella</taxon>
    </lineage>
</organism>
<evidence type="ECO:0000313" key="3">
    <source>
        <dbReference type="Proteomes" id="UP000248790"/>
    </source>
</evidence>
<sequence>MKNYVGIDVAKTSLAVAYSLPTGGWTNTTFANTPDGIRGLIKQLPTQAHCILEATGSYSVLVTYMLCQASIDISVINPKQIGPPKRPQLL</sequence>
<dbReference type="InterPro" id="IPR002525">
    <property type="entry name" value="Transp_IS110-like_N"/>
</dbReference>
<accession>A0A327WJB2</accession>
<gene>
    <name evidence="2" type="ORF">LX87_05584</name>
</gene>
<dbReference type="Pfam" id="PF01548">
    <property type="entry name" value="DEDD_Tnp_IS110"/>
    <property type="match status" value="1"/>
</dbReference>
<dbReference type="PANTHER" id="PTHR33055:SF13">
    <property type="entry name" value="TRANSPOSASE"/>
    <property type="match status" value="1"/>
</dbReference>
<dbReference type="GO" id="GO:0006313">
    <property type="term" value="P:DNA transposition"/>
    <property type="evidence" value="ECO:0007669"/>
    <property type="project" value="InterPro"/>
</dbReference>
<evidence type="ECO:0000259" key="1">
    <source>
        <dbReference type="Pfam" id="PF01548"/>
    </source>
</evidence>
<reference evidence="2 3" key="1">
    <citation type="submission" date="2018-06" db="EMBL/GenBank/DDBJ databases">
        <title>Genomic Encyclopedia of Archaeal and Bacterial Type Strains, Phase II (KMG-II): from individual species to whole genera.</title>
        <authorList>
            <person name="Goeker M."/>
        </authorList>
    </citation>
    <scope>NUCLEOTIDE SEQUENCE [LARGE SCALE GENOMIC DNA]</scope>
    <source>
        <strain evidence="2 3">DSM 21851</strain>
    </source>
</reference>
<name>A0A327WJB2_LARAB</name>
<proteinExistence type="predicted"/>
<dbReference type="PANTHER" id="PTHR33055">
    <property type="entry name" value="TRANSPOSASE FOR INSERTION SEQUENCE ELEMENT IS1111A"/>
    <property type="match status" value="1"/>
</dbReference>
<keyword evidence="3" id="KW-1185">Reference proteome</keyword>
<dbReference type="AlphaFoldDB" id="A0A327WJB2"/>
<dbReference type="Proteomes" id="UP000248790">
    <property type="component" value="Unassembled WGS sequence"/>
</dbReference>
<evidence type="ECO:0000313" key="2">
    <source>
        <dbReference type="EMBL" id="RAJ90018.1"/>
    </source>
</evidence>
<protein>
    <submittedName>
        <fullName evidence="2">Transposase</fullName>
    </submittedName>
</protein>
<feature type="domain" description="Transposase IS110-like N-terminal" evidence="1">
    <location>
        <begin position="5"/>
        <end position="81"/>
    </location>
</feature>
<dbReference type="EMBL" id="QLMC01000017">
    <property type="protein sequence ID" value="RAJ90018.1"/>
    <property type="molecule type" value="Genomic_DNA"/>
</dbReference>
<dbReference type="RefSeq" id="WP_229310864.1">
    <property type="nucleotide sequence ID" value="NZ_QLMC01000017.1"/>
</dbReference>
<dbReference type="GO" id="GO:0004803">
    <property type="term" value="F:transposase activity"/>
    <property type="evidence" value="ECO:0007669"/>
    <property type="project" value="InterPro"/>
</dbReference>
<comment type="caution">
    <text evidence="2">The sequence shown here is derived from an EMBL/GenBank/DDBJ whole genome shotgun (WGS) entry which is preliminary data.</text>
</comment>